<keyword evidence="4" id="KW-0804">Transcription</keyword>
<protein>
    <submittedName>
        <fullName evidence="6">MerR family transcriptional regulator</fullName>
    </submittedName>
</protein>
<dbReference type="Gene3D" id="1.10.1660.10">
    <property type="match status" value="1"/>
</dbReference>
<dbReference type="InterPro" id="IPR000551">
    <property type="entry name" value="MerR-type_HTH_dom"/>
</dbReference>
<dbReference type="PANTHER" id="PTHR30204:SF69">
    <property type="entry name" value="MERR-FAMILY TRANSCRIPTIONAL REGULATOR"/>
    <property type="match status" value="1"/>
</dbReference>
<evidence type="ECO:0000259" key="5">
    <source>
        <dbReference type="PROSITE" id="PS50937"/>
    </source>
</evidence>
<dbReference type="EMBL" id="JADPKZ010000039">
    <property type="protein sequence ID" value="MBF8377869.1"/>
    <property type="molecule type" value="Genomic_DNA"/>
</dbReference>
<dbReference type="Proteomes" id="UP000642910">
    <property type="component" value="Unassembled WGS sequence"/>
</dbReference>
<organism evidence="6 7">
    <name type="scientific">Alicyclobacillus mali</name>
    <name type="common">ex Roth et al. 2021</name>
    <dbReference type="NCBI Taxonomy" id="1123961"/>
    <lineage>
        <taxon>Bacteria</taxon>
        <taxon>Bacillati</taxon>
        <taxon>Bacillota</taxon>
        <taxon>Bacilli</taxon>
        <taxon>Bacillales</taxon>
        <taxon>Alicyclobacillaceae</taxon>
        <taxon>Alicyclobacillus</taxon>
    </lineage>
</organism>
<comment type="caution">
    <text evidence="6">The sequence shown here is derived from an EMBL/GenBank/DDBJ whole genome shotgun (WGS) entry which is preliminary data.</text>
</comment>
<dbReference type="RefSeq" id="WP_195867607.1">
    <property type="nucleotide sequence ID" value="NZ_JADPKZ010000039.1"/>
</dbReference>
<dbReference type="SUPFAM" id="SSF46955">
    <property type="entry name" value="Putative DNA-binding domain"/>
    <property type="match status" value="1"/>
</dbReference>
<evidence type="ECO:0000256" key="1">
    <source>
        <dbReference type="ARBA" id="ARBA00022491"/>
    </source>
</evidence>
<reference evidence="6 7" key="1">
    <citation type="submission" date="2020-11" db="EMBL/GenBank/DDBJ databases">
        <title>Genomic insight of Alicyclobacillus mali FL 18 reveals a new arsenic-resistant strain, with potential in environmental biotechnology.</title>
        <authorList>
            <person name="Fiorentino G."/>
            <person name="Gallo G."/>
            <person name="Aulitto M."/>
        </authorList>
    </citation>
    <scope>NUCLEOTIDE SEQUENCE [LARGE SCALE GENOMIC DNA]</scope>
    <source>
        <strain evidence="6 7">FL 18</strain>
    </source>
</reference>
<dbReference type="Pfam" id="PF13411">
    <property type="entry name" value="MerR_1"/>
    <property type="match status" value="1"/>
</dbReference>
<feature type="domain" description="HTH merR-type" evidence="5">
    <location>
        <begin position="6"/>
        <end position="76"/>
    </location>
</feature>
<gene>
    <name evidence="6" type="ORF">IW967_08325</name>
</gene>
<dbReference type="PRINTS" id="PR00040">
    <property type="entry name" value="HTHMERR"/>
</dbReference>
<dbReference type="SMART" id="SM00422">
    <property type="entry name" value="HTH_MERR"/>
    <property type="match status" value="1"/>
</dbReference>
<dbReference type="PROSITE" id="PS50937">
    <property type="entry name" value="HTH_MERR_2"/>
    <property type="match status" value="1"/>
</dbReference>
<evidence type="ECO:0000256" key="4">
    <source>
        <dbReference type="ARBA" id="ARBA00023163"/>
    </source>
</evidence>
<accession>A0ABS0F3J9</accession>
<dbReference type="PANTHER" id="PTHR30204">
    <property type="entry name" value="REDOX-CYCLING DRUG-SENSING TRANSCRIPTIONAL ACTIVATOR SOXR"/>
    <property type="match status" value="1"/>
</dbReference>
<evidence type="ECO:0000313" key="7">
    <source>
        <dbReference type="Proteomes" id="UP000642910"/>
    </source>
</evidence>
<keyword evidence="3" id="KW-0238">DNA-binding</keyword>
<proteinExistence type="predicted"/>
<sequence length="157" mass="18496">MDRDKLWTVEAVAERLGVTPRTLHYYEEKGLIPEVPRTPGGHRVYDEDTIERIEHILRLKEALGYSLQEIRSILSTEDQLKAYRARIAEGREPEHNVQMLSESVRLLEDVVRHIDDKMMRLAAMREHYMDRLTRIRARLEREEEATKAVGFQDQKGE</sequence>
<keyword evidence="7" id="KW-1185">Reference proteome</keyword>
<evidence type="ECO:0000313" key="6">
    <source>
        <dbReference type="EMBL" id="MBF8377869.1"/>
    </source>
</evidence>
<keyword evidence="2" id="KW-0805">Transcription regulation</keyword>
<evidence type="ECO:0000256" key="2">
    <source>
        <dbReference type="ARBA" id="ARBA00023015"/>
    </source>
</evidence>
<evidence type="ECO:0000256" key="3">
    <source>
        <dbReference type="ARBA" id="ARBA00023125"/>
    </source>
</evidence>
<name>A0ABS0F3J9_9BACL</name>
<keyword evidence="1" id="KW-0678">Repressor</keyword>
<dbReference type="InterPro" id="IPR047057">
    <property type="entry name" value="MerR_fam"/>
</dbReference>
<dbReference type="InterPro" id="IPR009061">
    <property type="entry name" value="DNA-bd_dom_put_sf"/>
</dbReference>